<evidence type="ECO:0000256" key="12">
    <source>
        <dbReference type="ARBA" id="ARBA00023049"/>
    </source>
</evidence>
<evidence type="ECO:0000256" key="14">
    <source>
        <dbReference type="ARBA" id="ARBA00023180"/>
    </source>
</evidence>
<evidence type="ECO:0000256" key="6">
    <source>
        <dbReference type="ARBA" id="ARBA00022670"/>
    </source>
</evidence>
<dbReference type="EMBL" id="SGPK01000063">
    <property type="protein sequence ID" value="THH09454.1"/>
    <property type="molecule type" value="Genomic_DNA"/>
</dbReference>
<reference evidence="21 22" key="1">
    <citation type="submission" date="2019-02" db="EMBL/GenBank/DDBJ databases">
        <title>Genome sequencing of the rare red list fungi Phellinidium pouzarii.</title>
        <authorList>
            <person name="Buettner E."/>
            <person name="Kellner H."/>
        </authorList>
    </citation>
    <scope>NUCLEOTIDE SEQUENCE [LARGE SCALE GENOMIC DNA]</scope>
    <source>
        <strain evidence="21 22">DSM 108285</strain>
    </source>
</reference>
<feature type="transmembrane region" description="Helical" evidence="17">
    <location>
        <begin position="12"/>
        <end position="32"/>
    </location>
</feature>
<proteinExistence type="inferred from homology"/>
<dbReference type="Pfam" id="PF22251">
    <property type="entry name" value="PFF1_TM"/>
    <property type="match status" value="2"/>
</dbReference>
<evidence type="ECO:0000256" key="3">
    <source>
        <dbReference type="ARBA" id="ARBA00004128"/>
    </source>
</evidence>
<feature type="transmembrane region" description="Helical" evidence="17">
    <location>
        <begin position="564"/>
        <end position="592"/>
    </location>
</feature>
<comment type="cofactor">
    <cofactor evidence="1">
        <name>Zn(2+)</name>
        <dbReference type="ChEBI" id="CHEBI:29105"/>
    </cofactor>
</comment>
<dbReference type="InterPro" id="IPR053976">
    <property type="entry name" value="PFF1_TM"/>
</dbReference>
<dbReference type="GO" id="GO:0006508">
    <property type="term" value="P:proteolysis"/>
    <property type="evidence" value="ECO:0007669"/>
    <property type="project" value="UniProtKB-KW"/>
</dbReference>
<dbReference type="Pfam" id="PF22250">
    <property type="entry name" value="PFF1_C"/>
    <property type="match status" value="1"/>
</dbReference>
<evidence type="ECO:0000256" key="13">
    <source>
        <dbReference type="ARBA" id="ARBA00023136"/>
    </source>
</evidence>
<comment type="function">
    <text evidence="2">May be involved in vacuolar sorting and osmoregulation.</text>
</comment>
<keyword evidence="7 17" id="KW-0812">Transmembrane</keyword>
<dbReference type="EC" id="3.4.-.-" evidence="15"/>
<dbReference type="GO" id="GO:0046872">
    <property type="term" value="F:metal ion binding"/>
    <property type="evidence" value="ECO:0007669"/>
    <property type="project" value="UniProtKB-KW"/>
</dbReference>
<dbReference type="OrthoDB" id="76293at2759"/>
<feature type="transmembrane region" description="Helical" evidence="17">
    <location>
        <begin position="604"/>
        <end position="623"/>
    </location>
</feature>
<accession>A0A4S4LCG3</accession>
<evidence type="ECO:0000256" key="15">
    <source>
        <dbReference type="RuleBase" id="RU361240"/>
    </source>
</evidence>
<dbReference type="InterPro" id="IPR007484">
    <property type="entry name" value="Peptidase_M28"/>
</dbReference>
<keyword evidence="13 17" id="KW-0472">Membrane</keyword>
<dbReference type="GO" id="GO:0008235">
    <property type="term" value="F:metalloexopeptidase activity"/>
    <property type="evidence" value="ECO:0007669"/>
    <property type="project" value="InterPro"/>
</dbReference>
<sequence>MSIRERVASVLSFRTLPVTVLTVVVYAAIYFATAITDDLPSVPATKDQHGLNVDQAYDDLHKIAGLPHPYNSHQNDVVRSYILERVHTIASYTHFVAVDDDNTSNATFGPKSSLGNDAGVATYFEGSNVLVKVDGVRPVSELGAVLFSAHFDSVSTAPGATDDGMGVATLLALVECFAKNRPKRTVVFNINNGEEDGLYGAHAFLEHPWSKLTKDFINLEGAGAGGRPLLLRATSTRIARAWRQVPHPHGLVISADAFARGAIRSSTDYSVYTAAGLGGLDFSFYRQRSKYHTRDDSIPSLGGKSALWNMMESTLLAGLAIVNDEGTEADYKSLPVYFDLFGETLAVATLETFYGINIALLVVGPIIVAALIFLAHRKQKLYWPIKGWGRTLAALVIGSGLTIGLGMMYVHVNPFIVYSSNTTVLMSTLSLAFLSFYTISELFSLFLPIPQQRSMAFLECYIFWWILLIVDTAYIGRDKIGGLYFITFFHAGALAALLVGLLEHLELPSALGGRSGVAPATVANDHEGDESDPERSGSSERTPLLAQHGRTIRKSEINGDNEKGLWVIQFLLAVPFPVILITQISIMLLNALSQALADGNSATTVYLAASVASVLSFIPLLPFIHKLHRVLPLVLVLVLAASVLYSALAFPFSVDAPLKVFFQQTIDLDSGANTVRLTGAHPWLDTRIVPELPSSWDSNTTCEAHDSLRGGLPTCTWSGLPPHVATSNSSSKWLEVNATQTAPGMGLLSIAGIGTRNCRVYFSRPASTISVRGGSGLAHEGFPVPDNVEELRLWSRTWERTFEVSLAWNASDADGEENGIAGRIACEWAESGGLPAFEEVLAFLPRWARVTKRTDGLLEGYKTFSIG</sequence>
<feature type="domain" description="Vacuolar membrane protease C-terminal" evidence="19">
    <location>
        <begin position="658"/>
        <end position="859"/>
    </location>
</feature>
<evidence type="ECO:0000256" key="16">
    <source>
        <dbReference type="SAM" id="MobiDB-lite"/>
    </source>
</evidence>
<feature type="transmembrane region" description="Helical" evidence="17">
    <location>
        <begin position="456"/>
        <end position="476"/>
    </location>
</feature>
<dbReference type="Pfam" id="PF04389">
    <property type="entry name" value="Peptidase_M28"/>
    <property type="match status" value="1"/>
</dbReference>
<evidence type="ECO:0000313" key="22">
    <source>
        <dbReference type="Proteomes" id="UP000308199"/>
    </source>
</evidence>
<evidence type="ECO:0000256" key="2">
    <source>
        <dbReference type="ARBA" id="ARBA00003273"/>
    </source>
</evidence>
<feature type="transmembrane region" description="Helical" evidence="17">
    <location>
        <begin position="387"/>
        <end position="412"/>
    </location>
</feature>
<organism evidence="21 22">
    <name type="scientific">Phellinidium pouzarii</name>
    <dbReference type="NCBI Taxonomy" id="167371"/>
    <lineage>
        <taxon>Eukaryota</taxon>
        <taxon>Fungi</taxon>
        <taxon>Dikarya</taxon>
        <taxon>Basidiomycota</taxon>
        <taxon>Agaricomycotina</taxon>
        <taxon>Agaricomycetes</taxon>
        <taxon>Hymenochaetales</taxon>
        <taxon>Hymenochaetaceae</taxon>
        <taxon>Phellinidium</taxon>
    </lineage>
</organism>
<evidence type="ECO:0000256" key="5">
    <source>
        <dbReference type="ARBA" id="ARBA00022554"/>
    </source>
</evidence>
<evidence type="ECO:0000259" key="18">
    <source>
        <dbReference type="Pfam" id="PF04389"/>
    </source>
</evidence>
<evidence type="ECO:0000256" key="10">
    <source>
        <dbReference type="ARBA" id="ARBA00022833"/>
    </source>
</evidence>
<dbReference type="SUPFAM" id="SSF53187">
    <property type="entry name" value="Zn-dependent exopeptidases"/>
    <property type="match status" value="1"/>
</dbReference>
<feature type="domain" description="Vacuolar membrane protease transmembrane" evidence="20">
    <location>
        <begin position="524"/>
        <end position="627"/>
    </location>
</feature>
<dbReference type="GO" id="GO:0005774">
    <property type="term" value="C:vacuolar membrane"/>
    <property type="evidence" value="ECO:0007669"/>
    <property type="project" value="UniProtKB-SubCell"/>
</dbReference>
<dbReference type="InterPro" id="IPR048024">
    <property type="entry name" value="Fxna-like_M28_dom"/>
</dbReference>
<dbReference type="Gene3D" id="3.40.630.10">
    <property type="entry name" value="Zn peptidases"/>
    <property type="match status" value="1"/>
</dbReference>
<keyword evidence="6 15" id="KW-0645">Protease</keyword>
<comment type="similarity">
    <text evidence="4 15">Belongs to the peptidase M28 family.</text>
</comment>
<keyword evidence="9 15" id="KW-0378">Hydrolase</keyword>
<dbReference type="InterPro" id="IPR053975">
    <property type="entry name" value="PFF1_C"/>
</dbReference>
<evidence type="ECO:0000256" key="4">
    <source>
        <dbReference type="ARBA" id="ARBA00010918"/>
    </source>
</evidence>
<evidence type="ECO:0000256" key="11">
    <source>
        <dbReference type="ARBA" id="ARBA00022989"/>
    </source>
</evidence>
<evidence type="ECO:0000256" key="8">
    <source>
        <dbReference type="ARBA" id="ARBA00022723"/>
    </source>
</evidence>
<keyword evidence="12" id="KW-0482">Metalloprotease</keyword>
<dbReference type="PANTHER" id="PTHR12147:SF58">
    <property type="entry name" value="VACUOLAR MEMBRANE PROTEASE"/>
    <property type="match status" value="1"/>
</dbReference>
<evidence type="ECO:0000256" key="9">
    <source>
        <dbReference type="ARBA" id="ARBA00022801"/>
    </source>
</evidence>
<feature type="domain" description="Peptidase M28" evidence="18">
    <location>
        <begin position="128"/>
        <end position="301"/>
    </location>
</feature>
<dbReference type="CDD" id="cd03875">
    <property type="entry name" value="M28_Fxna_like"/>
    <property type="match status" value="1"/>
</dbReference>
<evidence type="ECO:0000256" key="1">
    <source>
        <dbReference type="ARBA" id="ARBA00001947"/>
    </source>
</evidence>
<feature type="domain" description="Vacuolar membrane protease transmembrane" evidence="20">
    <location>
        <begin position="394"/>
        <end position="504"/>
    </location>
</feature>
<evidence type="ECO:0000313" key="21">
    <source>
        <dbReference type="EMBL" id="THH09454.1"/>
    </source>
</evidence>
<evidence type="ECO:0000259" key="19">
    <source>
        <dbReference type="Pfam" id="PF22250"/>
    </source>
</evidence>
<evidence type="ECO:0000259" key="20">
    <source>
        <dbReference type="Pfam" id="PF22251"/>
    </source>
</evidence>
<dbReference type="Proteomes" id="UP000308199">
    <property type="component" value="Unassembled WGS sequence"/>
</dbReference>
<dbReference type="PANTHER" id="PTHR12147">
    <property type="entry name" value="METALLOPEPTIDASE M28 FAMILY MEMBER"/>
    <property type="match status" value="1"/>
</dbReference>
<evidence type="ECO:0000256" key="7">
    <source>
        <dbReference type="ARBA" id="ARBA00022692"/>
    </source>
</evidence>
<feature type="transmembrane region" description="Helical" evidence="17">
    <location>
        <begin position="482"/>
        <end position="502"/>
    </location>
</feature>
<feature type="region of interest" description="Disordered" evidence="16">
    <location>
        <begin position="522"/>
        <end position="548"/>
    </location>
</feature>
<keyword evidence="14" id="KW-0325">Glycoprotein</keyword>
<keyword evidence="11 17" id="KW-1133">Transmembrane helix</keyword>
<comment type="subcellular location">
    <subcellularLocation>
        <location evidence="3">Vacuole membrane</location>
        <topology evidence="3">Multi-pass membrane protein</topology>
    </subcellularLocation>
</comment>
<gene>
    <name evidence="21" type="ORF">EW145_g2012</name>
</gene>
<keyword evidence="5" id="KW-0926">Vacuole</keyword>
<evidence type="ECO:0000256" key="17">
    <source>
        <dbReference type="SAM" id="Phobius"/>
    </source>
</evidence>
<comment type="caution">
    <text evidence="21">The sequence shown here is derived from an EMBL/GenBank/DDBJ whole genome shotgun (WGS) entry which is preliminary data.</text>
</comment>
<feature type="transmembrane region" description="Helical" evidence="17">
    <location>
        <begin position="424"/>
        <end position="449"/>
    </location>
</feature>
<dbReference type="AlphaFoldDB" id="A0A4S4LCG3"/>
<keyword evidence="22" id="KW-1185">Reference proteome</keyword>
<keyword evidence="10 15" id="KW-0862">Zinc</keyword>
<dbReference type="InterPro" id="IPR045175">
    <property type="entry name" value="M28_fam"/>
</dbReference>
<keyword evidence="8 15" id="KW-0479">Metal-binding</keyword>
<feature type="transmembrane region" description="Helical" evidence="17">
    <location>
        <begin position="630"/>
        <end position="652"/>
    </location>
</feature>
<protein>
    <recommendedName>
        <fullName evidence="15">Peptide hydrolase</fullName>
        <ecNumber evidence="15">3.4.-.-</ecNumber>
    </recommendedName>
</protein>
<feature type="transmembrane region" description="Helical" evidence="17">
    <location>
        <begin position="353"/>
        <end position="375"/>
    </location>
</feature>
<name>A0A4S4LCG3_9AGAM</name>